<evidence type="ECO:0000313" key="3">
    <source>
        <dbReference type="Proteomes" id="UP001515480"/>
    </source>
</evidence>
<comment type="caution">
    <text evidence="2">The sequence shown here is derived from an EMBL/GenBank/DDBJ whole genome shotgun (WGS) entry which is preliminary data.</text>
</comment>
<feature type="compositionally biased region" description="Basic residues" evidence="1">
    <location>
        <begin position="132"/>
        <end position="141"/>
    </location>
</feature>
<feature type="compositionally biased region" description="Polar residues" evidence="1">
    <location>
        <begin position="263"/>
        <end position="272"/>
    </location>
</feature>
<feature type="region of interest" description="Disordered" evidence="1">
    <location>
        <begin position="248"/>
        <end position="281"/>
    </location>
</feature>
<dbReference type="Proteomes" id="UP001515480">
    <property type="component" value="Unassembled WGS sequence"/>
</dbReference>
<dbReference type="EMBL" id="JBGBPQ010000023">
    <property type="protein sequence ID" value="KAL1500474.1"/>
    <property type="molecule type" value="Genomic_DNA"/>
</dbReference>
<evidence type="ECO:0008006" key="4">
    <source>
        <dbReference type="Google" id="ProtNLM"/>
    </source>
</evidence>
<sequence>MEAPVTREEAALLVLGYLEREWPATAAAYRAEAAGLLASLPPADGSVKPLQDVLNEYVQLESAARKRAEFECSFGESVAVRSFLSKLGKLLDDYVGLREGQHGPTPGAQELAAAATRGVRGEASACVSTTRRERKSSKPSRRAIGTGGPAVNSRRLFGRSSGDAAVGASSSCFEEASVELQPSACAGGKDALEEHLPLLSERIAQHINTLPDRAAGAGRSTGEMSIDDVMTALLSDPQSATALSSFVRSPPSMAPRQERPNSPIVSFSQSASRSDERVGSKRLISSLTCDEEDECVRPDAAALEATKQPQR</sequence>
<keyword evidence="3" id="KW-1185">Reference proteome</keyword>
<evidence type="ECO:0000313" key="2">
    <source>
        <dbReference type="EMBL" id="KAL1500474.1"/>
    </source>
</evidence>
<evidence type="ECO:0000256" key="1">
    <source>
        <dbReference type="SAM" id="MobiDB-lite"/>
    </source>
</evidence>
<accession>A0AB34ILW3</accession>
<feature type="region of interest" description="Disordered" evidence="1">
    <location>
        <begin position="123"/>
        <end position="156"/>
    </location>
</feature>
<dbReference type="AlphaFoldDB" id="A0AB34ILW3"/>
<proteinExistence type="predicted"/>
<name>A0AB34ILW3_PRYPA</name>
<protein>
    <recommendedName>
        <fullName evidence="4">LisH domain-containing protein</fullName>
    </recommendedName>
</protein>
<organism evidence="2 3">
    <name type="scientific">Prymnesium parvum</name>
    <name type="common">Toxic golden alga</name>
    <dbReference type="NCBI Taxonomy" id="97485"/>
    <lineage>
        <taxon>Eukaryota</taxon>
        <taxon>Haptista</taxon>
        <taxon>Haptophyta</taxon>
        <taxon>Prymnesiophyceae</taxon>
        <taxon>Prymnesiales</taxon>
        <taxon>Prymnesiaceae</taxon>
        <taxon>Prymnesium</taxon>
    </lineage>
</organism>
<reference evidence="2 3" key="1">
    <citation type="journal article" date="2024" name="Science">
        <title>Giant polyketide synthase enzymes in the biosynthesis of giant marine polyether toxins.</title>
        <authorList>
            <person name="Fallon T.R."/>
            <person name="Shende V.V."/>
            <person name="Wierzbicki I.H."/>
            <person name="Pendleton A.L."/>
            <person name="Watervoot N.F."/>
            <person name="Auber R.P."/>
            <person name="Gonzalez D.J."/>
            <person name="Wisecaver J.H."/>
            <person name="Moore B.S."/>
        </authorList>
    </citation>
    <scope>NUCLEOTIDE SEQUENCE [LARGE SCALE GENOMIC DNA]</scope>
    <source>
        <strain evidence="2 3">12B1</strain>
    </source>
</reference>
<gene>
    <name evidence="2" type="ORF">AB1Y20_013131</name>
</gene>